<evidence type="ECO:0000313" key="2">
    <source>
        <dbReference type="EMBL" id="WPU64961.1"/>
    </source>
</evidence>
<dbReference type="RefSeq" id="WP_321394758.1">
    <property type="nucleotide sequence ID" value="NZ_CP139487.1"/>
</dbReference>
<dbReference type="EMBL" id="CP139487">
    <property type="protein sequence ID" value="WPU64961.1"/>
    <property type="molecule type" value="Genomic_DNA"/>
</dbReference>
<protein>
    <recommendedName>
        <fullName evidence="4">Secreted protein</fullName>
    </recommendedName>
</protein>
<organism evidence="2 3">
    <name type="scientific">Peredibacter starrii</name>
    <dbReference type="NCBI Taxonomy" id="28202"/>
    <lineage>
        <taxon>Bacteria</taxon>
        <taxon>Pseudomonadati</taxon>
        <taxon>Bdellovibrionota</taxon>
        <taxon>Bacteriovoracia</taxon>
        <taxon>Bacteriovoracales</taxon>
        <taxon>Bacteriovoracaceae</taxon>
        <taxon>Peredibacter</taxon>
    </lineage>
</organism>
<evidence type="ECO:0000256" key="1">
    <source>
        <dbReference type="SAM" id="SignalP"/>
    </source>
</evidence>
<accession>A0AAX4HP02</accession>
<dbReference type="Proteomes" id="UP001324634">
    <property type="component" value="Chromosome"/>
</dbReference>
<evidence type="ECO:0000313" key="3">
    <source>
        <dbReference type="Proteomes" id="UP001324634"/>
    </source>
</evidence>
<feature type="signal peptide" evidence="1">
    <location>
        <begin position="1"/>
        <end position="22"/>
    </location>
</feature>
<sequence length="117" mass="12866">MMKNIFLLLVFSISIACTPAEAPKKTDASVQQAEVNFKQPDVVSIEMIDRSCVSDSDCTTVSTKCSCSCGEGVSKNKLQKYLNLVETSCQNYQGPYCKVLCNGQVKCLEKVCTYVRS</sequence>
<evidence type="ECO:0008006" key="4">
    <source>
        <dbReference type="Google" id="ProtNLM"/>
    </source>
</evidence>
<keyword evidence="1" id="KW-0732">Signal</keyword>
<keyword evidence="3" id="KW-1185">Reference proteome</keyword>
<feature type="chain" id="PRO_5043332250" description="Secreted protein" evidence="1">
    <location>
        <begin position="23"/>
        <end position="117"/>
    </location>
</feature>
<proteinExistence type="predicted"/>
<dbReference type="AlphaFoldDB" id="A0AAX4HP02"/>
<reference evidence="2 3" key="1">
    <citation type="submission" date="2023-11" db="EMBL/GenBank/DDBJ databases">
        <title>Peredibacter starrii A3.12.</title>
        <authorList>
            <person name="Mitchell R.J."/>
        </authorList>
    </citation>
    <scope>NUCLEOTIDE SEQUENCE [LARGE SCALE GENOMIC DNA]</scope>
    <source>
        <strain evidence="2 3">A3.12</strain>
    </source>
</reference>
<dbReference type="KEGG" id="psti:SOO65_19895"/>
<dbReference type="PROSITE" id="PS51257">
    <property type="entry name" value="PROKAR_LIPOPROTEIN"/>
    <property type="match status" value="1"/>
</dbReference>
<name>A0AAX4HP02_9BACT</name>
<gene>
    <name evidence="2" type="ORF">SOO65_19895</name>
</gene>